<dbReference type="PROSITE" id="PS01033">
    <property type="entry name" value="GLOBIN"/>
    <property type="match status" value="1"/>
</dbReference>
<keyword evidence="3" id="KW-1185">Reference proteome</keyword>
<evidence type="ECO:0000256" key="1">
    <source>
        <dbReference type="RuleBase" id="RU000356"/>
    </source>
</evidence>
<keyword evidence="1" id="KW-0813">Transport</keyword>
<dbReference type="WBParaSite" id="TMUE_1000003048.1">
    <property type="protein sequence ID" value="TMUE_1000003048.1"/>
    <property type="gene ID" value="WBGene00292553"/>
</dbReference>
<reference evidence="4" key="1">
    <citation type="submission" date="2019-12" db="UniProtKB">
        <authorList>
            <consortium name="WormBaseParasite"/>
        </authorList>
    </citation>
    <scope>IDENTIFICATION</scope>
</reference>
<dbReference type="Gene3D" id="1.10.490.10">
    <property type="entry name" value="Globins"/>
    <property type="match status" value="1"/>
</dbReference>
<name>A0A5S6Q790_TRIMR</name>
<proteinExistence type="inferred from homology"/>
<comment type="similarity">
    <text evidence="1">Belongs to the globin family.</text>
</comment>
<evidence type="ECO:0000313" key="3">
    <source>
        <dbReference type="Proteomes" id="UP000046395"/>
    </source>
</evidence>
<dbReference type="InterPro" id="IPR044399">
    <property type="entry name" value="Mb-like_M"/>
</dbReference>
<dbReference type="InterPro" id="IPR000971">
    <property type="entry name" value="Globin"/>
</dbReference>
<evidence type="ECO:0000259" key="2">
    <source>
        <dbReference type="PROSITE" id="PS01033"/>
    </source>
</evidence>
<dbReference type="Proteomes" id="UP000046395">
    <property type="component" value="Unassembled WGS sequence"/>
</dbReference>
<feature type="domain" description="Globin" evidence="2">
    <location>
        <begin position="1"/>
        <end position="139"/>
    </location>
</feature>
<dbReference type="Pfam" id="PF00042">
    <property type="entry name" value="Globin"/>
    <property type="match status" value="1"/>
</dbReference>
<dbReference type="GO" id="GO:0020037">
    <property type="term" value="F:heme binding"/>
    <property type="evidence" value="ECO:0007669"/>
    <property type="project" value="InterPro"/>
</dbReference>
<keyword evidence="1" id="KW-0479">Metal-binding</keyword>
<dbReference type="InterPro" id="IPR012292">
    <property type="entry name" value="Globin/Proto"/>
</dbReference>
<dbReference type="InterPro" id="IPR009050">
    <property type="entry name" value="Globin-like_sf"/>
</dbReference>
<keyword evidence="1" id="KW-0408">Iron</keyword>
<dbReference type="SUPFAM" id="SSF46458">
    <property type="entry name" value="Globin-like"/>
    <property type="match status" value="1"/>
</dbReference>
<dbReference type="GO" id="GO:0019825">
    <property type="term" value="F:oxygen binding"/>
    <property type="evidence" value="ECO:0007669"/>
    <property type="project" value="InterPro"/>
</dbReference>
<keyword evidence="1" id="KW-0349">Heme</keyword>
<dbReference type="CDD" id="cd01040">
    <property type="entry name" value="Mb-like"/>
    <property type="match status" value="1"/>
</dbReference>
<evidence type="ECO:0000313" key="4">
    <source>
        <dbReference type="WBParaSite" id="TMUE_1000003048.1"/>
    </source>
</evidence>
<sequence>MTILKDQLNQVPPNPTNGALFYKTFFTVVPPEYSKLFGMDKINPADVPGMVRFQKLGEDFLKQLNKFVDLADNEEALKNEVKQFMMNHKNYNVGAKELEKAEPAWMAFLESKTGVTPEQRAAWHAFFAKFMQLRCSALL</sequence>
<protein>
    <submittedName>
        <fullName evidence="4">GLOBIN domain-containing protein</fullName>
    </submittedName>
</protein>
<organism evidence="3 4">
    <name type="scientific">Trichuris muris</name>
    <name type="common">Mouse whipworm</name>
    <dbReference type="NCBI Taxonomy" id="70415"/>
    <lineage>
        <taxon>Eukaryota</taxon>
        <taxon>Metazoa</taxon>
        <taxon>Ecdysozoa</taxon>
        <taxon>Nematoda</taxon>
        <taxon>Enoplea</taxon>
        <taxon>Dorylaimia</taxon>
        <taxon>Trichinellida</taxon>
        <taxon>Trichuridae</taxon>
        <taxon>Trichuris</taxon>
    </lineage>
</organism>
<keyword evidence="1" id="KW-0561">Oxygen transport</keyword>
<dbReference type="GO" id="GO:0005344">
    <property type="term" value="F:oxygen carrier activity"/>
    <property type="evidence" value="ECO:0007669"/>
    <property type="project" value="UniProtKB-KW"/>
</dbReference>
<accession>A0A5S6Q790</accession>
<dbReference type="AlphaFoldDB" id="A0A5S6Q790"/>